<name>A0A8B6CA71_MYTGA</name>
<keyword evidence="2" id="KW-1185">Reference proteome</keyword>
<organism evidence="1 2">
    <name type="scientific">Mytilus galloprovincialis</name>
    <name type="common">Mediterranean mussel</name>
    <dbReference type="NCBI Taxonomy" id="29158"/>
    <lineage>
        <taxon>Eukaryota</taxon>
        <taxon>Metazoa</taxon>
        <taxon>Spiralia</taxon>
        <taxon>Lophotrochozoa</taxon>
        <taxon>Mollusca</taxon>
        <taxon>Bivalvia</taxon>
        <taxon>Autobranchia</taxon>
        <taxon>Pteriomorphia</taxon>
        <taxon>Mytilida</taxon>
        <taxon>Mytiloidea</taxon>
        <taxon>Mytilidae</taxon>
        <taxon>Mytilinae</taxon>
        <taxon>Mytilus</taxon>
    </lineage>
</organism>
<reference evidence="1" key="1">
    <citation type="submission" date="2018-11" db="EMBL/GenBank/DDBJ databases">
        <authorList>
            <person name="Alioto T."/>
            <person name="Alioto T."/>
        </authorList>
    </citation>
    <scope>NUCLEOTIDE SEQUENCE</scope>
</reference>
<gene>
    <name evidence="1" type="ORF">MGAL_10B075749</name>
</gene>
<evidence type="ECO:0000313" key="1">
    <source>
        <dbReference type="EMBL" id="VDI01733.1"/>
    </source>
</evidence>
<dbReference type="EMBL" id="UYJE01001391">
    <property type="protein sequence ID" value="VDI01733.1"/>
    <property type="molecule type" value="Genomic_DNA"/>
</dbReference>
<accession>A0A8B6CA71</accession>
<dbReference type="AlphaFoldDB" id="A0A8B6CA71"/>
<sequence>MDDFFTIGSHLDKVLTNTGVSLASLIHLKFGRDDIIDIVTANNDNTWIFTDNLVSLYNRNGVVRSMFTPPVNSKRMLRKSADELWFWNGQSASKRVSTQFQDGYKVPFKGGVV</sequence>
<comment type="caution">
    <text evidence="1">The sequence shown here is derived from an EMBL/GenBank/DDBJ whole genome shotgun (WGS) entry which is preliminary data.</text>
</comment>
<evidence type="ECO:0000313" key="2">
    <source>
        <dbReference type="Proteomes" id="UP000596742"/>
    </source>
</evidence>
<dbReference type="Proteomes" id="UP000596742">
    <property type="component" value="Unassembled WGS sequence"/>
</dbReference>
<protein>
    <submittedName>
        <fullName evidence="1">Uncharacterized protein</fullName>
    </submittedName>
</protein>
<proteinExistence type="predicted"/>